<proteinExistence type="predicted"/>
<organism evidence="2 3">
    <name type="scientific">Roseococcus suduntuyensis</name>
    <dbReference type="NCBI Taxonomy" id="455361"/>
    <lineage>
        <taxon>Bacteria</taxon>
        <taxon>Pseudomonadati</taxon>
        <taxon>Pseudomonadota</taxon>
        <taxon>Alphaproteobacteria</taxon>
        <taxon>Acetobacterales</taxon>
        <taxon>Roseomonadaceae</taxon>
        <taxon>Roseococcus</taxon>
    </lineage>
</organism>
<dbReference type="InterPro" id="IPR013785">
    <property type="entry name" value="Aldolase_TIM"/>
</dbReference>
<dbReference type="Gene3D" id="3.20.20.70">
    <property type="entry name" value="Aldolase class I"/>
    <property type="match status" value="1"/>
</dbReference>
<dbReference type="GO" id="GO:0003824">
    <property type="term" value="F:catalytic activity"/>
    <property type="evidence" value="ECO:0007669"/>
    <property type="project" value="InterPro"/>
</dbReference>
<gene>
    <name evidence="2" type="ORF">GGQ83_003428</name>
</gene>
<keyword evidence="3" id="KW-1185">Reference proteome</keyword>
<evidence type="ECO:0000313" key="3">
    <source>
        <dbReference type="Proteomes" id="UP000553193"/>
    </source>
</evidence>
<dbReference type="InterPro" id="IPR015813">
    <property type="entry name" value="Pyrv/PenolPyrv_kinase-like_dom"/>
</dbReference>
<evidence type="ECO:0000259" key="1">
    <source>
        <dbReference type="Pfam" id="PF09370"/>
    </source>
</evidence>
<dbReference type="InterPro" id="IPR009215">
    <property type="entry name" value="TIM-br_IGPS-like"/>
</dbReference>
<reference evidence="2 3" key="1">
    <citation type="submission" date="2020-08" db="EMBL/GenBank/DDBJ databases">
        <title>Genomic Encyclopedia of Type Strains, Phase IV (KMG-IV): sequencing the most valuable type-strain genomes for metagenomic binning, comparative biology and taxonomic classification.</title>
        <authorList>
            <person name="Goeker M."/>
        </authorList>
    </citation>
    <scope>NUCLEOTIDE SEQUENCE [LARGE SCALE GENOMIC DNA]</scope>
    <source>
        <strain evidence="2 3">DSM 19979</strain>
    </source>
</reference>
<dbReference type="SUPFAM" id="SSF51621">
    <property type="entry name" value="Phosphoenolpyruvate/pyruvate domain"/>
    <property type="match status" value="1"/>
</dbReference>
<dbReference type="AlphaFoldDB" id="A0A840AFS7"/>
<comment type="caution">
    <text evidence="2">The sequence shown here is derived from an EMBL/GenBank/DDBJ whole genome shotgun (WGS) entry which is preliminary data.</text>
</comment>
<dbReference type="Pfam" id="PF09370">
    <property type="entry name" value="PEP_hydrolase"/>
    <property type="match status" value="1"/>
</dbReference>
<dbReference type="Proteomes" id="UP000553193">
    <property type="component" value="Unassembled WGS sequence"/>
</dbReference>
<feature type="domain" description="TIM-barrel" evidence="1">
    <location>
        <begin position="61"/>
        <end position="152"/>
    </location>
</feature>
<dbReference type="EMBL" id="JACIDJ010000007">
    <property type="protein sequence ID" value="MBB3899961.1"/>
    <property type="molecule type" value="Genomic_DNA"/>
</dbReference>
<evidence type="ECO:0000313" key="2">
    <source>
        <dbReference type="EMBL" id="MBB3899961.1"/>
    </source>
</evidence>
<name>A0A840AFS7_9PROT</name>
<sequence length="189" mass="19776">MAATLHPAACLDGISVRQRARRVFLPALAPFPPALWPLVVHLPVLDVNGALVAALAAQAPFRAAPPIAAIFACDPFLRPRDMAASLRAAGITEVVNLPSVQAHEGEAAAALGAVGYRAEREFRVLLALAEHGLRPIAYAARQEEAEAALALGLRRLLLPAGPGWAKLASHVAVEGGEALAWEDAPFSRG</sequence>
<accession>A0A840AFS7</accession>
<protein>
    <recommendedName>
        <fullName evidence="1">TIM-barrel domain-containing protein</fullName>
    </recommendedName>
</protein>
<dbReference type="RefSeq" id="WP_184386190.1">
    <property type="nucleotide sequence ID" value="NZ_JACIDJ010000007.1"/>
</dbReference>